<comment type="similarity">
    <text evidence="14">Belongs to the ATP-dependent AMP-binding enzyme family. Bubblegum subfamily.</text>
</comment>
<evidence type="ECO:0000259" key="21">
    <source>
        <dbReference type="Pfam" id="PF00501"/>
    </source>
</evidence>
<feature type="compositionally biased region" description="Basic and acidic residues" evidence="20">
    <location>
        <begin position="32"/>
        <end position="47"/>
    </location>
</feature>
<comment type="catalytic activity">
    <reaction evidence="13">
        <text>(9Z)-octadecenoate + ATP + CoA = (9Z)-octadecenoyl-CoA + AMP + diphosphate</text>
        <dbReference type="Rhea" id="RHEA:33607"/>
        <dbReference type="ChEBI" id="CHEBI:30616"/>
        <dbReference type="ChEBI" id="CHEBI:30823"/>
        <dbReference type="ChEBI" id="CHEBI:33019"/>
        <dbReference type="ChEBI" id="CHEBI:57287"/>
        <dbReference type="ChEBI" id="CHEBI:57387"/>
        <dbReference type="ChEBI" id="CHEBI:456215"/>
    </reaction>
    <physiologicalReaction direction="left-to-right" evidence="13">
        <dbReference type="Rhea" id="RHEA:33608"/>
    </physiologicalReaction>
</comment>
<evidence type="ECO:0000313" key="23">
    <source>
        <dbReference type="RefSeq" id="XP_008709665.2"/>
    </source>
</evidence>
<evidence type="ECO:0000256" key="12">
    <source>
        <dbReference type="ARBA" id="ARBA00035848"/>
    </source>
</evidence>
<evidence type="ECO:0000256" key="15">
    <source>
        <dbReference type="ARBA" id="ARBA00040479"/>
    </source>
</evidence>
<evidence type="ECO:0000256" key="18">
    <source>
        <dbReference type="ARBA" id="ARBA00048666"/>
    </source>
</evidence>
<evidence type="ECO:0000256" key="9">
    <source>
        <dbReference type="ARBA" id="ARBA00024548"/>
    </source>
</evidence>
<dbReference type="InterPro" id="IPR000873">
    <property type="entry name" value="AMP-dep_synth/lig_dom"/>
</dbReference>
<keyword evidence="6" id="KW-0067">ATP-binding</keyword>
<evidence type="ECO:0000256" key="3">
    <source>
        <dbReference type="ARBA" id="ARBA00022598"/>
    </source>
</evidence>
<evidence type="ECO:0000256" key="4">
    <source>
        <dbReference type="ARBA" id="ARBA00022741"/>
    </source>
</evidence>
<feature type="compositionally biased region" description="Polar residues" evidence="20">
    <location>
        <begin position="1"/>
        <end position="13"/>
    </location>
</feature>
<dbReference type="Proteomes" id="UP000261680">
    <property type="component" value="Unplaced"/>
</dbReference>
<dbReference type="KEGG" id="umr:103681861"/>
<dbReference type="CDD" id="cd05933">
    <property type="entry name" value="ACSBG_like"/>
    <property type="match status" value="1"/>
</dbReference>
<dbReference type="EC" id="6.2.1.15" evidence="10"/>
<dbReference type="InterPro" id="IPR042099">
    <property type="entry name" value="ANL_N_sf"/>
</dbReference>
<organism evidence="22 23">
    <name type="scientific">Ursus maritimus</name>
    <name type="common">Polar bear</name>
    <name type="synonym">Thalarctos maritimus</name>
    <dbReference type="NCBI Taxonomy" id="29073"/>
    <lineage>
        <taxon>Eukaryota</taxon>
        <taxon>Metazoa</taxon>
        <taxon>Chordata</taxon>
        <taxon>Craniata</taxon>
        <taxon>Vertebrata</taxon>
        <taxon>Euteleostomi</taxon>
        <taxon>Mammalia</taxon>
        <taxon>Eutheria</taxon>
        <taxon>Laurasiatheria</taxon>
        <taxon>Carnivora</taxon>
        <taxon>Caniformia</taxon>
        <taxon>Ursidae</taxon>
        <taxon>Ursus</taxon>
    </lineage>
</organism>
<dbReference type="Pfam" id="PF00501">
    <property type="entry name" value="AMP-binding"/>
    <property type="match status" value="1"/>
</dbReference>
<keyword evidence="5" id="KW-0276">Fatty acid metabolism</keyword>
<evidence type="ECO:0000256" key="5">
    <source>
        <dbReference type="ARBA" id="ARBA00022832"/>
    </source>
</evidence>
<comment type="subcellular location">
    <subcellularLocation>
        <location evidence="1">Cytoplasm</location>
    </subcellularLocation>
</comment>
<evidence type="ECO:0000256" key="10">
    <source>
        <dbReference type="ARBA" id="ARBA00026113"/>
    </source>
</evidence>
<reference evidence="23" key="1">
    <citation type="submission" date="2025-08" db="UniProtKB">
        <authorList>
            <consortium name="RefSeq"/>
        </authorList>
    </citation>
    <scope>IDENTIFICATION</scope>
    <source>
        <tissue evidence="23">Whole blood</tissue>
    </source>
</reference>
<evidence type="ECO:0000256" key="13">
    <source>
        <dbReference type="ARBA" id="ARBA00036043"/>
    </source>
</evidence>
<dbReference type="AlphaFoldDB" id="A0A384DSA0"/>
<evidence type="ECO:0000313" key="22">
    <source>
        <dbReference type="Proteomes" id="UP000261680"/>
    </source>
</evidence>
<dbReference type="GO" id="GO:0005524">
    <property type="term" value="F:ATP binding"/>
    <property type="evidence" value="ECO:0007669"/>
    <property type="project" value="UniProtKB-KW"/>
</dbReference>
<keyword evidence="7" id="KW-0443">Lipid metabolism</keyword>
<dbReference type="GO" id="GO:0047676">
    <property type="term" value="F:arachidonate-CoA ligase activity"/>
    <property type="evidence" value="ECO:0007669"/>
    <property type="project" value="UniProtKB-EC"/>
</dbReference>
<protein>
    <recommendedName>
        <fullName evidence="15">Long-chain-fatty-acid--CoA ligase ACSBG2</fullName>
        <ecNumber evidence="10">6.2.1.15</ecNumber>
        <ecNumber evidence="11">6.2.1.3</ecNumber>
    </recommendedName>
    <alternativeName>
        <fullName evidence="17">Acyl-CoA synthetase bubblegum family member 2</fullName>
    </alternativeName>
    <alternativeName>
        <fullName evidence="16">Arachidonate--CoA ligase ACSBG2</fullName>
    </alternativeName>
</protein>
<dbReference type="PANTHER" id="PTHR43272:SF101">
    <property type="entry name" value="ACYL-COA SYNTHETASE BUBBLEGUM FAMILY MEMBER 2-RELATED"/>
    <property type="match status" value="1"/>
</dbReference>
<evidence type="ECO:0000256" key="6">
    <source>
        <dbReference type="ARBA" id="ARBA00022840"/>
    </source>
</evidence>
<dbReference type="InterPro" id="IPR020845">
    <property type="entry name" value="AMP-binding_CS"/>
</dbReference>
<evidence type="ECO:0000256" key="8">
    <source>
        <dbReference type="ARBA" id="ARBA00024484"/>
    </source>
</evidence>
<dbReference type="GeneID" id="103681861"/>
<dbReference type="GO" id="GO:0016020">
    <property type="term" value="C:membrane"/>
    <property type="evidence" value="ECO:0007669"/>
    <property type="project" value="TreeGrafter"/>
</dbReference>
<keyword evidence="2" id="KW-0963">Cytoplasm</keyword>
<proteinExistence type="inferred from homology"/>
<dbReference type="EC" id="6.2.1.3" evidence="11"/>
<name>A0A384DSA0_URSMA</name>
<dbReference type="GO" id="GO:0005783">
    <property type="term" value="C:endoplasmic reticulum"/>
    <property type="evidence" value="ECO:0007669"/>
    <property type="project" value="TreeGrafter"/>
</dbReference>
<comment type="catalytic activity">
    <reaction evidence="19">
        <text>hexadecanoate + ATP + CoA = hexadecanoyl-CoA + AMP + diphosphate</text>
        <dbReference type="Rhea" id="RHEA:30751"/>
        <dbReference type="ChEBI" id="CHEBI:7896"/>
        <dbReference type="ChEBI" id="CHEBI:30616"/>
        <dbReference type="ChEBI" id="CHEBI:33019"/>
        <dbReference type="ChEBI" id="CHEBI:57287"/>
        <dbReference type="ChEBI" id="CHEBI:57379"/>
        <dbReference type="ChEBI" id="CHEBI:456215"/>
    </reaction>
    <physiologicalReaction direction="left-to-right" evidence="19">
        <dbReference type="Rhea" id="RHEA:30752"/>
    </physiologicalReaction>
</comment>
<evidence type="ECO:0000256" key="11">
    <source>
        <dbReference type="ARBA" id="ARBA00026121"/>
    </source>
</evidence>
<feature type="domain" description="AMP-dependent synthetase/ligase" evidence="21">
    <location>
        <begin position="139"/>
        <end position="562"/>
    </location>
</feature>
<dbReference type="Gene3D" id="3.40.50.12780">
    <property type="entry name" value="N-terminal domain of ligase-like"/>
    <property type="match status" value="1"/>
</dbReference>
<gene>
    <name evidence="23" type="primary">LOC103681861</name>
</gene>
<feature type="region of interest" description="Disordered" evidence="20">
    <location>
        <begin position="1"/>
        <end position="47"/>
    </location>
</feature>
<keyword evidence="22" id="KW-1185">Reference proteome</keyword>
<dbReference type="Pfam" id="PF23562">
    <property type="entry name" value="AMP-binding_C_3"/>
    <property type="match status" value="1"/>
</dbReference>
<keyword evidence="4" id="KW-0547">Nucleotide-binding</keyword>
<evidence type="ECO:0000256" key="16">
    <source>
        <dbReference type="ARBA" id="ARBA00042118"/>
    </source>
</evidence>
<keyword evidence="3 23" id="KW-0436">Ligase</keyword>
<evidence type="ECO:0000256" key="2">
    <source>
        <dbReference type="ARBA" id="ARBA00022490"/>
    </source>
</evidence>
<comment type="catalytic activity">
    <reaction evidence="9">
        <text>(5Z,8Z,11Z,14Z)-eicosatetraenoate + ATP + CoA = (5Z,8Z,11Z,14Z)-eicosatetraenoyl-CoA + AMP + diphosphate</text>
        <dbReference type="Rhea" id="RHEA:19713"/>
        <dbReference type="ChEBI" id="CHEBI:30616"/>
        <dbReference type="ChEBI" id="CHEBI:32395"/>
        <dbReference type="ChEBI" id="CHEBI:33019"/>
        <dbReference type="ChEBI" id="CHEBI:57287"/>
        <dbReference type="ChEBI" id="CHEBI:57368"/>
        <dbReference type="ChEBI" id="CHEBI:456215"/>
        <dbReference type="EC" id="6.2.1.15"/>
    </reaction>
    <physiologicalReaction direction="left-to-right" evidence="9">
        <dbReference type="Rhea" id="RHEA:19714"/>
    </physiologicalReaction>
</comment>
<accession>A0A384DSA0</accession>
<comment type="catalytic activity">
    <reaction evidence="18">
        <text>tetracosanoate + ATP + CoA = tetracosanoyl-CoA + AMP + diphosphate</text>
        <dbReference type="Rhea" id="RHEA:33639"/>
        <dbReference type="ChEBI" id="CHEBI:30616"/>
        <dbReference type="ChEBI" id="CHEBI:31014"/>
        <dbReference type="ChEBI" id="CHEBI:33019"/>
        <dbReference type="ChEBI" id="CHEBI:57287"/>
        <dbReference type="ChEBI" id="CHEBI:65052"/>
        <dbReference type="ChEBI" id="CHEBI:456215"/>
    </reaction>
    <physiologicalReaction direction="left-to-right" evidence="18">
        <dbReference type="Rhea" id="RHEA:33640"/>
    </physiologicalReaction>
</comment>
<evidence type="ECO:0000256" key="1">
    <source>
        <dbReference type="ARBA" id="ARBA00004496"/>
    </source>
</evidence>
<evidence type="ECO:0000256" key="14">
    <source>
        <dbReference type="ARBA" id="ARBA00038034"/>
    </source>
</evidence>
<dbReference type="OrthoDB" id="3633556at2759"/>
<dbReference type="PROSITE" id="PS00455">
    <property type="entry name" value="AMP_BINDING"/>
    <property type="match status" value="1"/>
</dbReference>
<comment type="catalytic activity">
    <reaction evidence="12">
        <text>(9Z,12Z)-octadecadienoate + ATP + CoA = (9Z,12Z)-octadecadienoyl-CoA + AMP + diphosphate</text>
        <dbReference type="Rhea" id="RHEA:33651"/>
        <dbReference type="ChEBI" id="CHEBI:30245"/>
        <dbReference type="ChEBI" id="CHEBI:30616"/>
        <dbReference type="ChEBI" id="CHEBI:33019"/>
        <dbReference type="ChEBI" id="CHEBI:57287"/>
        <dbReference type="ChEBI" id="CHEBI:57383"/>
        <dbReference type="ChEBI" id="CHEBI:456215"/>
    </reaction>
    <physiologicalReaction direction="left-to-right" evidence="12">
        <dbReference type="Rhea" id="RHEA:33652"/>
    </physiologicalReaction>
</comment>
<evidence type="ECO:0000256" key="19">
    <source>
        <dbReference type="ARBA" id="ARBA00049139"/>
    </source>
</evidence>
<evidence type="ECO:0000256" key="17">
    <source>
        <dbReference type="ARBA" id="ARBA00043192"/>
    </source>
</evidence>
<dbReference type="STRING" id="29073.ENSUMAP00000015023"/>
<comment type="catalytic activity">
    <reaction evidence="8">
        <text>a long-chain fatty acid + ATP + CoA = a long-chain fatty acyl-CoA + AMP + diphosphate</text>
        <dbReference type="Rhea" id="RHEA:15421"/>
        <dbReference type="ChEBI" id="CHEBI:30616"/>
        <dbReference type="ChEBI" id="CHEBI:33019"/>
        <dbReference type="ChEBI" id="CHEBI:57287"/>
        <dbReference type="ChEBI" id="CHEBI:57560"/>
        <dbReference type="ChEBI" id="CHEBI:83139"/>
        <dbReference type="ChEBI" id="CHEBI:456215"/>
        <dbReference type="EC" id="6.2.1.3"/>
    </reaction>
    <physiologicalReaction direction="left-to-right" evidence="8">
        <dbReference type="Rhea" id="RHEA:15422"/>
    </physiologicalReaction>
</comment>
<dbReference type="PANTHER" id="PTHR43272">
    <property type="entry name" value="LONG-CHAIN-FATTY-ACID--COA LIGASE"/>
    <property type="match status" value="1"/>
</dbReference>
<dbReference type="SUPFAM" id="SSF56801">
    <property type="entry name" value="Acetyl-CoA synthetase-like"/>
    <property type="match status" value="1"/>
</dbReference>
<dbReference type="RefSeq" id="XP_008709665.2">
    <property type="nucleotide sequence ID" value="XM_008711443.2"/>
</dbReference>
<evidence type="ECO:0000256" key="7">
    <source>
        <dbReference type="ARBA" id="ARBA00023098"/>
    </source>
</evidence>
<evidence type="ECO:0000256" key="20">
    <source>
        <dbReference type="SAM" id="MobiDB-lite"/>
    </source>
</evidence>
<sequence length="752" mass="83526">MQAPQQPESSVSSKDGAVKHGVSGPGKAENPMTRKEEIKDPKGDMSKNKDLQALLTGFQPKALRSPSMRSMSVKEKKSVSHSMGTAGVLPTPLSTWAFPSYHLSTTPGLWTVRRDGEVLLRLSKHGPGHETPITIPEFFRESVNRFGTYPALATKNSEQWDVLNFKQYYEACRKAARALIKLGLQRFQGVGILGFNSVEWFIASLGAILAGGLCVGIYATNSAEACQYVITQAKVNILLVENDLQLKKILSIPQGRVENLKVIIQYKLPVKESSENVYSWNDFMELGNSIPDSRLDQIMESQRANQCAMIIYTSGTSGNPKGVMLSHDNITWTASTVAKNSGLSCAAEKQEVVVSYLPLSHIAAQMMDVWVPMKIGAFTYFAQPDALKGTLISTLQEVKPTAFLGVPRIWEKMQETIKANGIKFSSLRKKVFSWGRVIGLKVNTKKMLGIQDTPMSYRMAKALVFSKVRSDLGLDYCHFFISGAAPLNQETSEFFLSLDMPISEIYGMTECTGPHTVSNQNNYKIHSCGKIMAGCKNMLYQESKDGVGEICAWGRHVFMGYLEMEDTTREVIDEEGWLHTGDLGRMDSQGFLYITSRIKEILITAGGENVAPIPIENLVKEKIPIISNALLVGDGAKFLSMLLTLKCEVDGKSGEPLDKLSLEAIHFCRKLGSHVSTVSEILELQDPLVYRAIQQGIDAVNREAISNAQRIHKWVILEKDFSVSNGELGPTTKVRRHFITQKYKKQIEKFYH</sequence>